<dbReference type="AlphaFoldDB" id="F4W9E3"/>
<evidence type="ECO:0000256" key="1">
    <source>
        <dbReference type="SAM" id="SignalP"/>
    </source>
</evidence>
<organism evidence="3">
    <name type="scientific">Acromyrmex echinatior</name>
    <name type="common">Panamanian leafcutter ant</name>
    <name type="synonym">Acromyrmex octospinosus echinatior</name>
    <dbReference type="NCBI Taxonomy" id="103372"/>
    <lineage>
        <taxon>Eukaryota</taxon>
        <taxon>Metazoa</taxon>
        <taxon>Ecdysozoa</taxon>
        <taxon>Arthropoda</taxon>
        <taxon>Hexapoda</taxon>
        <taxon>Insecta</taxon>
        <taxon>Pterygota</taxon>
        <taxon>Neoptera</taxon>
        <taxon>Endopterygota</taxon>
        <taxon>Hymenoptera</taxon>
        <taxon>Apocrita</taxon>
        <taxon>Aculeata</taxon>
        <taxon>Formicoidea</taxon>
        <taxon>Formicidae</taxon>
        <taxon>Myrmicinae</taxon>
        <taxon>Acromyrmex</taxon>
    </lineage>
</organism>
<dbReference type="Proteomes" id="UP000007755">
    <property type="component" value="Unassembled WGS sequence"/>
</dbReference>
<sequence>MTWSTLLFVAIRRRIADAVNDASDVDDAVFDIVPVRICAGDLISRGGSVNQGVLLPVQKHDLDGIPSSRGELIYDVGQSVTSPSSPPSCSPWTGKPHGFQGSLASDYAVASPWVAPLKESHGRATEAISLSDPNCRSNQCIRRGGSHVP</sequence>
<evidence type="ECO:0000313" key="2">
    <source>
        <dbReference type="EMBL" id="EGI69181.1"/>
    </source>
</evidence>
<feature type="chain" id="PRO_5003318423" evidence="1">
    <location>
        <begin position="19"/>
        <end position="149"/>
    </location>
</feature>
<feature type="signal peptide" evidence="1">
    <location>
        <begin position="1"/>
        <end position="18"/>
    </location>
</feature>
<reference evidence="2" key="1">
    <citation type="submission" date="2011-02" db="EMBL/GenBank/DDBJ databases">
        <title>The genome of the leaf-cutting ant Acromyrmex echinatior suggests key adaptations to social evolution and fungus farming.</title>
        <authorList>
            <person name="Nygaard S."/>
            <person name="Zhang G."/>
        </authorList>
    </citation>
    <scope>NUCLEOTIDE SEQUENCE</scope>
</reference>
<name>F4W9E3_ACREC</name>
<keyword evidence="1" id="KW-0732">Signal</keyword>
<dbReference type="InParanoid" id="F4W9E3"/>
<keyword evidence="3" id="KW-1185">Reference proteome</keyword>
<protein>
    <submittedName>
        <fullName evidence="2">Uncharacterized protein</fullName>
    </submittedName>
</protein>
<accession>F4W9E3</accession>
<evidence type="ECO:0000313" key="3">
    <source>
        <dbReference type="Proteomes" id="UP000007755"/>
    </source>
</evidence>
<dbReference type="EMBL" id="GL888010">
    <property type="protein sequence ID" value="EGI69181.1"/>
    <property type="molecule type" value="Genomic_DNA"/>
</dbReference>
<proteinExistence type="predicted"/>
<gene>
    <name evidence="2" type="ORF">G5I_02094</name>
</gene>